<dbReference type="PANTHER" id="PTHR24347">
    <property type="entry name" value="SERINE/THREONINE-PROTEIN KINASE"/>
    <property type="match status" value="1"/>
</dbReference>
<dbReference type="InterPro" id="IPR017441">
    <property type="entry name" value="Protein_kinase_ATP_BS"/>
</dbReference>
<reference evidence="6 7" key="1">
    <citation type="journal article" date="2018" name="Mol. Biol. Evol.">
        <title>Analysis of the draft genome of the red seaweed Gracilariopsis chorda provides insights into genome size evolution in Rhodophyta.</title>
        <authorList>
            <person name="Lee J."/>
            <person name="Yang E.C."/>
            <person name="Graf L."/>
            <person name="Yang J.H."/>
            <person name="Qiu H."/>
            <person name="Zel Zion U."/>
            <person name="Chan C.X."/>
            <person name="Stephens T.G."/>
            <person name="Weber A.P.M."/>
            <person name="Boo G.H."/>
            <person name="Boo S.M."/>
            <person name="Kim K.M."/>
            <person name="Shin Y."/>
            <person name="Jung M."/>
            <person name="Lee S.J."/>
            <person name="Yim H.S."/>
            <person name="Lee J.H."/>
            <person name="Bhattacharya D."/>
            <person name="Yoon H.S."/>
        </authorList>
    </citation>
    <scope>NUCLEOTIDE SEQUENCE [LARGE SCALE GENOMIC DNA]</scope>
    <source>
        <strain evidence="6 7">SKKU-2015</strain>
        <tissue evidence="6">Whole body</tissue>
    </source>
</reference>
<keyword evidence="7" id="KW-1185">Reference proteome</keyword>
<dbReference type="Pfam" id="PF00069">
    <property type="entry name" value="Pkinase"/>
    <property type="match status" value="1"/>
</dbReference>
<dbReference type="SUPFAM" id="SSF56112">
    <property type="entry name" value="Protein kinase-like (PK-like)"/>
    <property type="match status" value="1"/>
</dbReference>
<feature type="domain" description="Protein kinase" evidence="5">
    <location>
        <begin position="105"/>
        <end position="364"/>
    </location>
</feature>
<protein>
    <submittedName>
        <fullName evidence="6">Putative myosin light chain kinase</fullName>
    </submittedName>
</protein>
<keyword evidence="1 3" id="KW-0547">Nucleotide-binding</keyword>
<evidence type="ECO:0000313" key="7">
    <source>
        <dbReference type="Proteomes" id="UP000247409"/>
    </source>
</evidence>
<dbReference type="STRING" id="448386.A0A2V3IZS9"/>
<dbReference type="Gene3D" id="1.10.510.10">
    <property type="entry name" value="Transferase(Phosphotransferase) domain 1"/>
    <property type="match status" value="1"/>
</dbReference>
<dbReference type="GO" id="GO:0004674">
    <property type="term" value="F:protein serine/threonine kinase activity"/>
    <property type="evidence" value="ECO:0007669"/>
    <property type="project" value="UniProtKB-KW"/>
</dbReference>
<comment type="similarity">
    <text evidence="4">Belongs to the protein kinase superfamily.</text>
</comment>
<keyword evidence="4" id="KW-0723">Serine/threonine-protein kinase</keyword>
<dbReference type="SUPFAM" id="SSF50729">
    <property type="entry name" value="PH domain-like"/>
    <property type="match status" value="1"/>
</dbReference>
<evidence type="ECO:0000256" key="2">
    <source>
        <dbReference type="ARBA" id="ARBA00022840"/>
    </source>
</evidence>
<keyword evidence="6" id="KW-0418">Kinase</keyword>
<dbReference type="InterPro" id="IPR011009">
    <property type="entry name" value="Kinase-like_dom_sf"/>
</dbReference>
<dbReference type="PROSITE" id="PS00107">
    <property type="entry name" value="PROTEIN_KINASE_ATP"/>
    <property type="match status" value="1"/>
</dbReference>
<dbReference type="PROSITE" id="PS00108">
    <property type="entry name" value="PROTEIN_KINASE_ST"/>
    <property type="match status" value="1"/>
</dbReference>
<accession>A0A2V3IZS9</accession>
<evidence type="ECO:0000313" key="6">
    <source>
        <dbReference type="EMBL" id="PXF47654.1"/>
    </source>
</evidence>
<dbReference type="CDD" id="cd05117">
    <property type="entry name" value="STKc_CAMK"/>
    <property type="match status" value="1"/>
</dbReference>
<name>A0A2V3IZS9_9FLOR</name>
<dbReference type="GO" id="GO:0005524">
    <property type="term" value="F:ATP binding"/>
    <property type="evidence" value="ECO:0007669"/>
    <property type="project" value="UniProtKB-UniRule"/>
</dbReference>
<sequence>MAQLRHGPPVFHSGWLFKEGTDGDLWKRFLRLSGTALSNSHSEMSQPSWHISLLDTPVTGGPRPLEIQIHLRRRTLSYFAQTDGDYYAWLQAFGRAMEMRIDKFYDIGHVLGQGSFATVRMARDRGTNQQFAIKIIHKDMYKPDELQWLMREVKIMMNVQHDHIVDTYDIFDSKRHLHLVIEYMAGGELFDIIADQGHLSEQTASIVMREIIKGVEYLHDVGVVHCDIKPENILCKSKQWPYSVKLCDFGLANFFDQYNNNTMTETIGTPGYVAPEVVRREPYGPPVDMWACGVVLYVMLSGRMPFYGKDDVQCLRRTAAGEYSFPEREWKHVSDRAISLVRSLLQIRPELRLTAKAALQHDWVAQPETLNTAPLHNDLSQIHSRVRQRFRKAVTIARTIERMKDLIGGMSRVPGANNTDVDT</sequence>
<dbReference type="OrthoDB" id="1433at2759"/>
<feature type="binding site" evidence="3">
    <location>
        <position position="134"/>
    </location>
    <ligand>
        <name>ATP</name>
        <dbReference type="ChEBI" id="CHEBI:30616"/>
    </ligand>
</feature>
<proteinExistence type="inferred from homology"/>
<dbReference type="InterPro" id="IPR000719">
    <property type="entry name" value="Prot_kinase_dom"/>
</dbReference>
<keyword evidence="2 3" id="KW-0067">ATP-binding</keyword>
<gene>
    <name evidence="6" type="ORF">BWQ96_02516</name>
</gene>
<evidence type="ECO:0000259" key="5">
    <source>
        <dbReference type="PROSITE" id="PS50011"/>
    </source>
</evidence>
<evidence type="ECO:0000256" key="4">
    <source>
        <dbReference type="RuleBase" id="RU000304"/>
    </source>
</evidence>
<dbReference type="Proteomes" id="UP000247409">
    <property type="component" value="Unassembled WGS sequence"/>
</dbReference>
<organism evidence="6 7">
    <name type="scientific">Gracilariopsis chorda</name>
    <dbReference type="NCBI Taxonomy" id="448386"/>
    <lineage>
        <taxon>Eukaryota</taxon>
        <taxon>Rhodophyta</taxon>
        <taxon>Florideophyceae</taxon>
        <taxon>Rhodymeniophycidae</taxon>
        <taxon>Gracilariales</taxon>
        <taxon>Gracilariaceae</taxon>
        <taxon>Gracilariopsis</taxon>
    </lineage>
</organism>
<dbReference type="PROSITE" id="PS50011">
    <property type="entry name" value="PROTEIN_KINASE_DOM"/>
    <property type="match status" value="1"/>
</dbReference>
<evidence type="ECO:0000256" key="3">
    <source>
        <dbReference type="PROSITE-ProRule" id="PRU10141"/>
    </source>
</evidence>
<dbReference type="SMART" id="SM00220">
    <property type="entry name" value="S_TKc"/>
    <property type="match status" value="1"/>
</dbReference>
<dbReference type="FunFam" id="1.10.510.10:FF:000571">
    <property type="entry name" value="Maternal embryonic leucine zipper kinase"/>
    <property type="match status" value="1"/>
</dbReference>
<dbReference type="InterPro" id="IPR008271">
    <property type="entry name" value="Ser/Thr_kinase_AS"/>
</dbReference>
<comment type="caution">
    <text evidence="6">The sequence shown here is derived from an EMBL/GenBank/DDBJ whole genome shotgun (WGS) entry which is preliminary data.</text>
</comment>
<dbReference type="EMBL" id="NBIV01000021">
    <property type="protein sequence ID" value="PXF47654.1"/>
    <property type="molecule type" value="Genomic_DNA"/>
</dbReference>
<evidence type="ECO:0000256" key="1">
    <source>
        <dbReference type="ARBA" id="ARBA00022741"/>
    </source>
</evidence>
<dbReference type="AlphaFoldDB" id="A0A2V3IZS9"/>
<keyword evidence="6" id="KW-0808">Transferase</keyword>
<dbReference type="FunFam" id="3.30.200.20:FF:000042">
    <property type="entry name" value="Aurora kinase A"/>
    <property type="match status" value="1"/>
</dbReference>